<evidence type="ECO:0000256" key="1">
    <source>
        <dbReference type="SAM" id="SignalP"/>
    </source>
</evidence>
<feature type="non-terminal residue" evidence="3">
    <location>
        <position position="1"/>
    </location>
</feature>
<dbReference type="Gene3D" id="2.40.70.10">
    <property type="entry name" value="Acid Proteases"/>
    <property type="match status" value="1"/>
</dbReference>
<evidence type="ECO:0000259" key="2">
    <source>
        <dbReference type="PROSITE" id="PS51767"/>
    </source>
</evidence>
<dbReference type="SUPFAM" id="SSF50630">
    <property type="entry name" value="Acid proteases"/>
    <property type="match status" value="1"/>
</dbReference>
<dbReference type="Proteomes" id="UP000663828">
    <property type="component" value="Unassembled WGS sequence"/>
</dbReference>
<evidence type="ECO:0000313" key="3">
    <source>
        <dbReference type="EMBL" id="CAF1665430.1"/>
    </source>
</evidence>
<feature type="domain" description="Peptidase A1" evidence="2">
    <location>
        <begin position="84"/>
        <end position="111"/>
    </location>
</feature>
<dbReference type="InterPro" id="IPR021109">
    <property type="entry name" value="Peptidase_aspartic_dom_sf"/>
</dbReference>
<dbReference type="EMBL" id="CAJNOR010012060">
    <property type="protein sequence ID" value="CAF1665430.1"/>
    <property type="molecule type" value="Genomic_DNA"/>
</dbReference>
<proteinExistence type="predicted"/>
<dbReference type="AlphaFoldDB" id="A0A816FT26"/>
<accession>A0A816FT26</accession>
<keyword evidence="4" id="KW-1185">Reference proteome</keyword>
<feature type="signal peptide" evidence="1">
    <location>
        <begin position="1"/>
        <end position="24"/>
    </location>
</feature>
<name>A0A816FT26_ADIRI</name>
<dbReference type="PROSITE" id="PS51767">
    <property type="entry name" value="PEPTIDASE_A1"/>
    <property type="match status" value="1"/>
</dbReference>
<dbReference type="InterPro" id="IPR033121">
    <property type="entry name" value="PEPTIDASE_A1"/>
</dbReference>
<dbReference type="Pfam" id="PF00026">
    <property type="entry name" value="Asp"/>
    <property type="match status" value="1"/>
</dbReference>
<comment type="caution">
    <text evidence="3">The sequence shown here is derived from an EMBL/GenBank/DDBJ whole genome shotgun (WGS) entry which is preliminary data.</text>
</comment>
<protein>
    <recommendedName>
        <fullName evidence="2">Peptidase A1 domain-containing protein</fullName>
    </recommendedName>
</protein>
<organism evidence="3 4">
    <name type="scientific">Adineta ricciae</name>
    <name type="common">Rotifer</name>
    <dbReference type="NCBI Taxonomy" id="249248"/>
    <lineage>
        <taxon>Eukaryota</taxon>
        <taxon>Metazoa</taxon>
        <taxon>Spiralia</taxon>
        <taxon>Gnathifera</taxon>
        <taxon>Rotifera</taxon>
        <taxon>Eurotatoria</taxon>
        <taxon>Bdelloidea</taxon>
        <taxon>Adinetida</taxon>
        <taxon>Adinetidae</taxon>
        <taxon>Adineta</taxon>
    </lineage>
</organism>
<feature type="chain" id="PRO_5032797201" description="Peptidase A1 domain-containing protein" evidence="1">
    <location>
        <begin position="25"/>
        <end position="111"/>
    </location>
</feature>
<keyword evidence="1" id="KW-0732">Signal</keyword>
<sequence>MNLNMTKVMFKLFILIVFSYETGASQLLKIPITRVQSRSSATHNCTVLQTNVTVCNRISPTFGKVAVVKSSAFESLVNEADTYFYGTIYIGTPNQPFLINFDTGSSEDTII</sequence>
<gene>
    <name evidence="3" type="ORF">XAT740_LOCUS57678</name>
</gene>
<reference evidence="3" key="1">
    <citation type="submission" date="2021-02" db="EMBL/GenBank/DDBJ databases">
        <authorList>
            <person name="Nowell W R."/>
        </authorList>
    </citation>
    <scope>NUCLEOTIDE SEQUENCE</scope>
</reference>
<evidence type="ECO:0000313" key="4">
    <source>
        <dbReference type="Proteomes" id="UP000663828"/>
    </source>
</evidence>